<feature type="transmembrane region" description="Helical" evidence="7">
    <location>
        <begin position="422"/>
        <end position="439"/>
    </location>
</feature>
<feature type="transmembrane region" description="Helical" evidence="7">
    <location>
        <begin position="52"/>
        <end position="71"/>
    </location>
</feature>
<accession>A0ABV7L6A1</accession>
<dbReference type="SUPFAM" id="SSF116726">
    <property type="entry name" value="TrkA C-terminal domain-like"/>
    <property type="match status" value="2"/>
</dbReference>
<feature type="transmembrane region" description="Helical" evidence="7">
    <location>
        <begin position="29"/>
        <end position="45"/>
    </location>
</feature>
<dbReference type="RefSeq" id="WP_379905033.1">
    <property type="nucleotide sequence ID" value="NZ_JBHRTR010000036.1"/>
</dbReference>
<keyword evidence="10" id="KW-1185">Reference proteome</keyword>
<dbReference type="CDD" id="cd01115">
    <property type="entry name" value="SLC13_permease"/>
    <property type="match status" value="1"/>
</dbReference>
<dbReference type="Proteomes" id="UP001595528">
    <property type="component" value="Unassembled WGS sequence"/>
</dbReference>
<evidence type="ECO:0000256" key="3">
    <source>
        <dbReference type="ARBA" id="ARBA00022692"/>
    </source>
</evidence>
<dbReference type="PANTHER" id="PTHR43652">
    <property type="entry name" value="BASIC AMINO ACID ANTIPORTER YFCC-RELATED"/>
    <property type="match status" value="1"/>
</dbReference>
<keyword evidence="5 7" id="KW-1133">Transmembrane helix</keyword>
<feature type="transmembrane region" description="Helical" evidence="7">
    <location>
        <begin position="485"/>
        <end position="501"/>
    </location>
</feature>
<dbReference type="PROSITE" id="PS51202">
    <property type="entry name" value="RCK_C"/>
    <property type="match status" value="2"/>
</dbReference>
<feature type="transmembrane region" description="Helical" evidence="7">
    <location>
        <begin position="531"/>
        <end position="549"/>
    </location>
</feature>
<dbReference type="InterPro" id="IPR004680">
    <property type="entry name" value="Cit_transptr-like_dom"/>
</dbReference>
<evidence type="ECO:0000313" key="9">
    <source>
        <dbReference type="EMBL" id="MFC3230146.1"/>
    </source>
</evidence>
<dbReference type="PANTHER" id="PTHR43652:SF2">
    <property type="entry name" value="BASIC AMINO ACID ANTIPORTER YFCC-RELATED"/>
    <property type="match status" value="1"/>
</dbReference>
<feature type="transmembrane region" description="Helical" evidence="7">
    <location>
        <begin position="174"/>
        <end position="200"/>
    </location>
</feature>
<evidence type="ECO:0000256" key="1">
    <source>
        <dbReference type="ARBA" id="ARBA00004141"/>
    </source>
</evidence>
<sequence>MTTEQIAICLLLAATLALFAWGRWRYDVVALTALLAAVLLGLVPTDSAFSGFAHPAVITVAAVLVLGRALMQSGVIDWLAERLVPSAGPAWIQVGGLCLIVSVLSAFMNNVGALALLMPVAIAAAGRSERSPAIVLMPMAFTSMLGGLITLIGTPPNIIISNYRADALGAPFEMFSFAPVGGGLAILGLVFVALVGWRLLPRRHHAGRTELYGIQEYITEAKVPAESRFVGKSVAELEKEVESQEARVLSLIRGERQIPAFAPWERIQGDDILILQAAPDAIEGILKTLDLALIDQDKAALDEALEGHGMGLTEAVVMPRSLIAGNTALEIRLRSRYGINLLAVAREGHPHRGRLRSFRFQAGDVLLLQGPEDQINGALSTLGCLPLAQRELRIGVPRRAATILAVALGAIAIAAVDLLPVAIALTAAVVILMLLRVMPLSQAYDAIDWSVIVLLGALLPVGEALQSTGTTDLIAGQLLSLSGELPPWVLLALVMIVTMTISDIVNNAATAVMMAPIAVGIATGLDANPDAFLMAAAVGASCAFLTPIGHQNNTLVMGPGGYRFWDYWRMGLPVEIIVVAAGVPLILLFWPL</sequence>
<feature type="domain" description="RCK C-terminal" evidence="8">
    <location>
        <begin position="206"/>
        <end position="291"/>
    </location>
</feature>
<name>A0ABV7L6A1_9PROT</name>
<feature type="transmembrane region" description="Helical" evidence="7">
    <location>
        <begin position="91"/>
        <end position="122"/>
    </location>
</feature>
<dbReference type="InterPro" id="IPR051679">
    <property type="entry name" value="DASS-Related_Transporters"/>
</dbReference>
<keyword evidence="2" id="KW-0813">Transport</keyword>
<keyword evidence="6 7" id="KW-0472">Membrane</keyword>
<evidence type="ECO:0000256" key="5">
    <source>
        <dbReference type="ARBA" id="ARBA00022989"/>
    </source>
</evidence>
<feature type="transmembrane region" description="Helical" evidence="7">
    <location>
        <begin position="570"/>
        <end position="590"/>
    </location>
</feature>
<dbReference type="Pfam" id="PF02080">
    <property type="entry name" value="TrkA_C"/>
    <property type="match status" value="2"/>
</dbReference>
<dbReference type="EMBL" id="JBHRTR010000036">
    <property type="protein sequence ID" value="MFC3230146.1"/>
    <property type="molecule type" value="Genomic_DNA"/>
</dbReference>
<comment type="caution">
    <text evidence="9">The sequence shown here is derived from an EMBL/GenBank/DDBJ whole genome shotgun (WGS) entry which is preliminary data.</text>
</comment>
<dbReference type="Gene3D" id="3.30.70.1450">
    <property type="entry name" value="Regulator of K+ conductance, C-terminal domain"/>
    <property type="match status" value="2"/>
</dbReference>
<reference evidence="10" key="1">
    <citation type="journal article" date="2019" name="Int. J. Syst. Evol. Microbiol.">
        <title>The Global Catalogue of Microorganisms (GCM) 10K type strain sequencing project: providing services to taxonomists for standard genome sequencing and annotation.</title>
        <authorList>
            <consortium name="The Broad Institute Genomics Platform"/>
            <consortium name="The Broad Institute Genome Sequencing Center for Infectious Disease"/>
            <person name="Wu L."/>
            <person name="Ma J."/>
        </authorList>
    </citation>
    <scope>NUCLEOTIDE SEQUENCE [LARGE SCALE GENOMIC DNA]</scope>
    <source>
        <strain evidence="10">KCTC 42964</strain>
    </source>
</reference>
<dbReference type="InterPro" id="IPR006037">
    <property type="entry name" value="RCK_C"/>
</dbReference>
<dbReference type="PROSITE" id="PS01271">
    <property type="entry name" value="NA_SULFATE"/>
    <property type="match status" value="1"/>
</dbReference>
<evidence type="ECO:0000256" key="7">
    <source>
        <dbReference type="SAM" id="Phobius"/>
    </source>
</evidence>
<keyword evidence="4" id="KW-0677">Repeat</keyword>
<dbReference type="InterPro" id="IPR036721">
    <property type="entry name" value="RCK_C_sf"/>
</dbReference>
<feature type="domain" description="RCK C-terminal" evidence="8">
    <location>
        <begin position="300"/>
        <end position="384"/>
    </location>
</feature>
<protein>
    <submittedName>
        <fullName evidence="9">SLC13 family permease</fullName>
    </submittedName>
</protein>
<evidence type="ECO:0000256" key="4">
    <source>
        <dbReference type="ARBA" id="ARBA00022737"/>
    </source>
</evidence>
<proteinExistence type="predicted"/>
<evidence type="ECO:0000256" key="2">
    <source>
        <dbReference type="ARBA" id="ARBA00022448"/>
    </source>
</evidence>
<evidence type="ECO:0000313" key="10">
    <source>
        <dbReference type="Proteomes" id="UP001595528"/>
    </source>
</evidence>
<evidence type="ECO:0000256" key="6">
    <source>
        <dbReference type="ARBA" id="ARBA00023136"/>
    </source>
</evidence>
<comment type="subcellular location">
    <subcellularLocation>
        <location evidence="1">Membrane</location>
        <topology evidence="1">Multi-pass membrane protein</topology>
    </subcellularLocation>
</comment>
<evidence type="ECO:0000259" key="8">
    <source>
        <dbReference type="PROSITE" id="PS51202"/>
    </source>
</evidence>
<feature type="transmembrane region" description="Helical" evidence="7">
    <location>
        <begin position="134"/>
        <end position="154"/>
    </location>
</feature>
<keyword evidence="3 7" id="KW-0812">Transmembrane</keyword>
<gene>
    <name evidence="9" type="ORF">ACFOGJ_23050</name>
</gene>
<dbReference type="Pfam" id="PF03600">
    <property type="entry name" value="CitMHS"/>
    <property type="match status" value="1"/>
</dbReference>
<organism evidence="9 10">
    <name type="scientific">Marinibaculum pumilum</name>
    <dbReference type="NCBI Taxonomy" id="1766165"/>
    <lineage>
        <taxon>Bacteria</taxon>
        <taxon>Pseudomonadati</taxon>
        <taxon>Pseudomonadota</taxon>
        <taxon>Alphaproteobacteria</taxon>
        <taxon>Rhodospirillales</taxon>
        <taxon>Rhodospirillaceae</taxon>
        <taxon>Marinibaculum</taxon>
    </lineage>
</organism>
<dbReference type="InterPro" id="IPR031312">
    <property type="entry name" value="Na/sul_symport_CS"/>
</dbReference>